<gene>
    <name evidence="1" type="ORF">DSO57_1035444</name>
</gene>
<name>A0ACC2UJU4_9FUNG</name>
<keyword evidence="2" id="KW-1185">Reference proteome</keyword>
<dbReference type="EMBL" id="QTSX02000313">
    <property type="protein sequence ID" value="KAJ9087202.1"/>
    <property type="molecule type" value="Genomic_DNA"/>
</dbReference>
<accession>A0ACC2UJU4</accession>
<organism evidence="1 2">
    <name type="scientific">Entomophthora muscae</name>
    <dbReference type="NCBI Taxonomy" id="34485"/>
    <lineage>
        <taxon>Eukaryota</taxon>
        <taxon>Fungi</taxon>
        <taxon>Fungi incertae sedis</taxon>
        <taxon>Zoopagomycota</taxon>
        <taxon>Entomophthoromycotina</taxon>
        <taxon>Entomophthoromycetes</taxon>
        <taxon>Entomophthorales</taxon>
        <taxon>Entomophthoraceae</taxon>
        <taxon>Entomophthora</taxon>
    </lineage>
</organism>
<comment type="caution">
    <text evidence="1">The sequence shown here is derived from an EMBL/GenBank/DDBJ whole genome shotgun (WGS) entry which is preliminary data.</text>
</comment>
<proteinExistence type="predicted"/>
<protein>
    <submittedName>
        <fullName evidence="1">Uncharacterized protein</fullName>
    </submittedName>
</protein>
<evidence type="ECO:0000313" key="2">
    <source>
        <dbReference type="Proteomes" id="UP001165960"/>
    </source>
</evidence>
<sequence length="342" mass="39125">MGDYSSYSGSTMAVNNMESENSAASSKPLHAFDPTYTYGQGFGVTAQDNSPDTNTPESLSETAMDYHSSMGYIGMMPQYNYNIPRGGDQTYQPMEASFDNMYQPNYAPNNTYMPFISSPQQSSLTQMMHNEAPFQMPHAAPFMRMDSQEDPGEIRGRAENWHYAETKQFVQILLAHRQELSDLRRHPGVWETVASELQTCGYDRSVDKCKNRWKVLVAKYKKYTEKTLKNKSPRHQTPLPQMNVHKLPNFMSNMDCHPGLSINYQYYHSHRLTNPHGGTGGFEFYTEMHQLLSHIYSHGPDGIIKRRTPQLTHQPQDSLLNSNSSLIDPNRSFHPFRNENSP</sequence>
<evidence type="ECO:0000313" key="1">
    <source>
        <dbReference type="EMBL" id="KAJ9087202.1"/>
    </source>
</evidence>
<dbReference type="Proteomes" id="UP001165960">
    <property type="component" value="Unassembled WGS sequence"/>
</dbReference>
<reference evidence="1" key="1">
    <citation type="submission" date="2022-04" db="EMBL/GenBank/DDBJ databases">
        <title>Genome of the entomopathogenic fungus Entomophthora muscae.</title>
        <authorList>
            <person name="Elya C."/>
            <person name="Lovett B.R."/>
            <person name="Lee E."/>
            <person name="Macias A.M."/>
            <person name="Hajek A.E."/>
            <person name="De Bivort B.L."/>
            <person name="Kasson M.T."/>
            <person name="De Fine Licht H.H."/>
            <person name="Stajich J.E."/>
        </authorList>
    </citation>
    <scope>NUCLEOTIDE SEQUENCE</scope>
    <source>
        <strain evidence="1">Berkeley</strain>
    </source>
</reference>